<dbReference type="Pfam" id="PF10707">
    <property type="entry name" value="YrbL-PhoP_reg"/>
    <property type="match status" value="1"/>
</dbReference>
<proteinExistence type="predicted"/>
<gene>
    <name evidence="1" type="ORF">SDC9_36849</name>
</gene>
<protein>
    <recommendedName>
        <fullName evidence="2">PhoP regulatory network protein YrbL</fullName>
    </recommendedName>
</protein>
<organism evidence="1">
    <name type="scientific">bioreactor metagenome</name>
    <dbReference type="NCBI Taxonomy" id="1076179"/>
    <lineage>
        <taxon>unclassified sequences</taxon>
        <taxon>metagenomes</taxon>
        <taxon>ecological metagenomes</taxon>
    </lineage>
</organism>
<accession>A0A644VJL5</accession>
<comment type="caution">
    <text evidence="1">The sequence shown here is derived from an EMBL/GenBank/DDBJ whole genome shotgun (WGS) entry which is preliminary data.</text>
</comment>
<dbReference type="AlphaFoldDB" id="A0A644VJL5"/>
<name>A0A644VJL5_9ZZZZ</name>
<sequence>MDKNVILIDNLFIKKGTGRVVYLHPYDNSKIIKISIEKKLYRDQNIIENIYYSYLFKRNIPMNNIVKCYGYVNTNLGKGLVFDKVCDYTGVISKTYSQAITNQNISKDILLKLFNDLKQYISLNDILFIDTAFGNIMCCEYEKGKYKLIIIDGLGGSNILRFFLMLLSKKYKIRRLKKAKDIMLNKLKKLKIIE</sequence>
<reference evidence="1" key="1">
    <citation type="submission" date="2019-08" db="EMBL/GenBank/DDBJ databases">
        <authorList>
            <person name="Kucharzyk K."/>
            <person name="Murdoch R.W."/>
            <person name="Higgins S."/>
            <person name="Loffler F."/>
        </authorList>
    </citation>
    <scope>NUCLEOTIDE SEQUENCE</scope>
</reference>
<dbReference type="InterPro" id="IPR019647">
    <property type="entry name" value="PhoP_reg_network_YrbL"/>
</dbReference>
<evidence type="ECO:0008006" key="2">
    <source>
        <dbReference type="Google" id="ProtNLM"/>
    </source>
</evidence>
<evidence type="ECO:0000313" key="1">
    <source>
        <dbReference type="EMBL" id="MPL90793.1"/>
    </source>
</evidence>
<dbReference type="EMBL" id="VSSQ01000313">
    <property type="protein sequence ID" value="MPL90793.1"/>
    <property type="molecule type" value="Genomic_DNA"/>
</dbReference>